<gene>
    <name evidence="1" type="ORF">LGLO00237_LOCUS1646</name>
</gene>
<sequence length="103" mass="10250">MGNVKFLKVSGLGMPAGRIVTPWVVPGQSAAANTGVGLEVGEAEGFAVGFEVGEAEGFAVGFEVGEAEGFAVGFEVGETEGFAVGERVGLAVGPGVKHTAILL</sequence>
<accession>A0A7S4DEY4</accession>
<protein>
    <recommendedName>
        <fullName evidence="2">Essential protein Yae1 N-terminal domain-containing protein</fullName>
    </recommendedName>
</protein>
<dbReference type="AlphaFoldDB" id="A0A7S4DEY4"/>
<organism evidence="1">
    <name type="scientific">Lotharella globosa</name>
    <dbReference type="NCBI Taxonomy" id="91324"/>
    <lineage>
        <taxon>Eukaryota</taxon>
        <taxon>Sar</taxon>
        <taxon>Rhizaria</taxon>
        <taxon>Cercozoa</taxon>
        <taxon>Chlorarachniophyceae</taxon>
        <taxon>Lotharella</taxon>
    </lineage>
</organism>
<evidence type="ECO:0008006" key="2">
    <source>
        <dbReference type="Google" id="ProtNLM"/>
    </source>
</evidence>
<evidence type="ECO:0000313" key="1">
    <source>
        <dbReference type="EMBL" id="CAE0646113.1"/>
    </source>
</evidence>
<dbReference type="EMBL" id="HBIV01002397">
    <property type="protein sequence ID" value="CAE0646113.1"/>
    <property type="molecule type" value="Transcribed_RNA"/>
</dbReference>
<proteinExistence type="predicted"/>
<name>A0A7S4DEY4_9EUKA</name>
<reference evidence="1" key="1">
    <citation type="submission" date="2021-01" db="EMBL/GenBank/DDBJ databases">
        <authorList>
            <person name="Corre E."/>
            <person name="Pelletier E."/>
            <person name="Niang G."/>
            <person name="Scheremetjew M."/>
            <person name="Finn R."/>
            <person name="Kale V."/>
            <person name="Holt S."/>
            <person name="Cochrane G."/>
            <person name="Meng A."/>
            <person name="Brown T."/>
            <person name="Cohen L."/>
        </authorList>
    </citation>
    <scope>NUCLEOTIDE SEQUENCE</scope>
    <source>
        <strain evidence="1">CCCM811</strain>
    </source>
</reference>